<feature type="region of interest" description="Disordered" evidence="1">
    <location>
        <begin position="578"/>
        <end position="617"/>
    </location>
</feature>
<dbReference type="PANTHER" id="PTHR44163">
    <property type="entry name" value="U3 SMALL NUCLEOLAR RNA-ASSOCIATED PROTEIN 4 HOMOLOG"/>
    <property type="match status" value="1"/>
</dbReference>
<dbReference type="Pfam" id="PF00400">
    <property type="entry name" value="WD40"/>
    <property type="match status" value="1"/>
</dbReference>
<feature type="compositionally biased region" description="Acidic residues" evidence="1">
    <location>
        <begin position="578"/>
        <end position="589"/>
    </location>
</feature>
<dbReference type="SMART" id="SM00320">
    <property type="entry name" value="WD40"/>
    <property type="match status" value="7"/>
</dbReference>
<comment type="caution">
    <text evidence="2">The sequence shown here is derived from an EMBL/GenBank/DDBJ whole genome shotgun (WGS) entry which is preliminary data.</text>
</comment>
<dbReference type="EMBL" id="QGMK01000283">
    <property type="protein sequence ID" value="TVY82726.1"/>
    <property type="molecule type" value="Genomic_DNA"/>
</dbReference>
<dbReference type="GO" id="GO:0032040">
    <property type="term" value="C:small-subunit processome"/>
    <property type="evidence" value="ECO:0007669"/>
    <property type="project" value="TreeGrafter"/>
</dbReference>
<feature type="compositionally biased region" description="Acidic residues" evidence="1">
    <location>
        <begin position="600"/>
        <end position="610"/>
    </location>
</feature>
<evidence type="ECO:0000313" key="2">
    <source>
        <dbReference type="EMBL" id="TVY82726.1"/>
    </source>
</evidence>
<evidence type="ECO:0000256" key="1">
    <source>
        <dbReference type="SAM" id="MobiDB-lite"/>
    </source>
</evidence>
<dbReference type="SUPFAM" id="SSF50998">
    <property type="entry name" value="Quinoprotein alcohol dehydrogenase-like"/>
    <property type="match status" value="1"/>
</dbReference>
<dbReference type="OrthoDB" id="8883818at2759"/>
<dbReference type="GO" id="GO:0003723">
    <property type="term" value="F:RNA binding"/>
    <property type="evidence" value="ECO:0007669"/>
    <property type="project" value="TreeGrafter"/>
</dbReference>
<dbReference type="Gene3D" id="2.130.10.10">
    <property type="entry name" value="YVTN repeat-like/Quinoprotein amine dehydrogenase"/>
    <property type="match status" value="3"/>
</dbReference>
<protein>
    <submittedName>
        <fullName evidence="2">U3 small nucleolar RNA-associated protein</fullName>
    </submittedName>
</protein>
<dbReference type="AlphaFoldDB" id="A0A8T9CBQ0"/>
<gene>
    <name evidence="2" type="primary">utp4</name>
    <name evidence="2" type="ORF">LSUE1_G003099</name>
</gene>
<dbReference type="InterPro" id="IPR036322">
    <property type="entry name" value="WD40_repeat_dom_sf"/>
</dbReference>
<dbReference type="InterPro" id="IPR015943">
    <property type="entry name" value="WD40/YVTN_repeat-like_dom_sf"/>
</dbReference>
<feature type="region of interest" description="Disordered" evidence="1">
    <location>
        <begin position="752"/>
        <end position="786"/>
    </location>
</feature>
<dbReference type="InterPro" id="IPR011047">
    <property type="entry name" value="Quinoprotein_ADH-like_sf"/>
</dbReference>
<keyword evidence="3" id="KW-1185">Reference proteome</keyword>
<dbReference type="Proteomes" id="UP000469558">
    <property type="component" value="Unassembled WGS sequence"/>
</dbReference>
<dbReference type="GO" id="GO:0034455">
    <property type="term" value="C:t-UTP complex"/>
    <property type="evidence" value="ECO:0007669"/>
    <property type="project" value="TreeGrafter"/>
</dbReference>
<evidence type="ECO:0000313" key="3">
    <source>
        <dbReference type="Proteomes" id="UP000469558"/>
    </source>
</evidence>
<dbReference type="PANTHER" id="PTHR44163:SF1">
    <property type="entry name" value="U3 SMALL NUCLEOLAR RNA-ASSOCIATED PROTEIN 4 HOMOLOG"/>
    <property type="match status" value="1"/>
</dbReference>
<dbReference type="GO" id="GO:0030686">
    <property type="term" value="C:90S preribosome"/>
    <property type="evidence" value="ECO:0007669"/>
    <property type="project" value="InterPro"/>
</dbReference>
<name>A0A8T9CBQ0_9HELO</name>
<proteinExistence type="predicted"/>
<sequence>MDIHRCRFVPYPPSTINALAFSHSHIADEQKTAPPRLAVGRANGDIEIWNPLNGSWLQETIIRGGEGRTVNGLVWTQDPNEEVHGSTIIGKSRLFSIGDSTTILEWDLEKGKPLRQASGNHGEIWCLAAQPALAQAADGAEGPWPGQHLVAGCMDGALVLYSTKDEDLQLQKVMMRPSSKKAKIISVTFQNRNIVVAGCTDSTIRIYDIRNGTLVKSMSLGIGPAGGPKEIFIWSVKALPDGTIISGDSTGELRIWDGKTYTFMQRVKSHKQDILSLATSFDGSAIISGGMDRRTVVYKQIGRGRMRWAEVSHRRYHNHDVKAMASFEGRGISCVVSGGPDASPTVLPISQFGFENQRTLPFFPQESLIQSAPSSRLMMSWWNREVHIWRLPKSSQAPIETADSEDELSTQNRKLVAKILIKGEPNITCASLNADGSLLAVSTTSDIKVFQLRPREAEEGEGLKISKVTTPSSFALGARLVQFSPDGKWLSIVRPDSNITVARILPGSSASSSITFLPRLSKLRRLDRSIQKHVLLGGLGSYDRIITQLAFSSDSIILAVSDLAGYIDTFVLAGDEDLTSDDPSAEDDAASSPEASDSNSSDDDSEAEEEATPRLIFGQHWTRNPSASLLPKLPSTPVLLSFRPSTAPVQHIPTNPHPTRTTPHPIPHALPAGEDRLLILTATSDIFEFEVLKGSLSPWSRRNPTSVFPEDFRITRDQARGAIWDISADKQRVWLWGVSWLWMFDLSRDLPPPPTHNEDGEAPSKKRKRNGKNAATGAGSAVPDKKLNTGISRKMQRVVHEELDENHNLLRDEDAMDLDDEDAGTALERMRRESSAGDREGRNYWHTSKYRPILGMVRIGDLDGEMEVALVERPIWEAELPPRYYGDQEWEKSGVDL</sequence>
<dbReference type="InterPro" id="IPR001680">
    <property type="entry name" value="WD40_rpt"/>
</dbReference>
<dbReference type="InterPro" id="IPR046351">
    <property type="entry name" value="UTP4"/>
</dbReference>
<reference evidence="2 3" key="1">
    <citation type="submission" date="2018-05" db="EMBL/GenBank/DDBJ databases">
        <title>Genome sequencing and assembly of the regulated plant pathogen Lachnellula willkommii and related sister species for the development of diagnostic species identification markers.</title>
        <authorList>
            <person name="Giroux E."/>
            <person name="Bilodeau G."/>
        </authorList>
    </citation>
    <scope>NUCLEOTIDE SEQUENCE [LARGE SCALE GENOMIC DNA]</scope>
    <source>
        <strain evidence="2 3">CBS 268.59</strain>
    </source>
</reference>
<accession>A0A8T9CBQ0</accession>
<dbReference type="SUPFAM" id="SSF50978">
    <property type="entry name" value="WD40 repeat-like"/>
    <property type="match status" value="1"/>
</dbReference>
<feature type="compositionally biased region" description="Low complexity" evidence="1">
    <location>
        <begin position="590"/>
        <end position="599"/>
    </location>
</feature>
<organism evidence="2 3">
    <name type="scientific">Lachnellula suecica</name>
    <dbReference type="NCBI Taxonomy" id="602035"/>
    <lineage>
        <taxon>Eukaryota</taxon>
        <taxon>Fungi</taxon>
        <taxon>Dikarya</taxon>
        <taxon>Ascomycota</taxon>
        <taxon>Pezizomycotina</taxon>
        <taxon>Leotiomycetes</taxon>
        <taxon>Helotiales</taxon>
        <taxon>Lachnaceae</taxon>
        <taxon>Lachnellula</taxon>
    </lineage>
</organism>
<dbReference type="GO" id="GO:0000462">
    <property type="term" value="P:maturation of SSU-rRNA from tricistronic rRNA transcript (SSU-rRNA, 5.8S rRNA, LSU-rRNA)"/>
    <property type="evidence" value="ECO:0007669"/>
    <property type="project" value="InterPro"/>
</dbReference>